<dbReference type="Gramene" id="PRQ45529">
    <property type="protein sequence ID" value="PRQ45529"/>
    <property type="gene ID" value="RchiOBHm_Chr3g0492401"/>
</dbReference>
<comment type="caution">
    <text evidence="2">The sequence shown here is derived from an EMBL/GenBank/DDBJ whole genome shotgun (WGS) entry which is preliminary data.</text>
</comment>
<organism evidence="2 3">
    <name type="scientific">Rosa chinensis</name>
    <name type="common">China rose</name>
    <dbReference type="NCBI Taxonomy" id="74649"/>
    <lineage>
        <taxon>Eukaryota</taxon>
        <taxon>Viridiplantae</taxon>
        <taxon>Streptophyta</taxon>
        <taxon>Embryophyta</taxon>
        <taxon>Tracheophyta</taxon>
        <taxon>Spermatophyta</taxon>
        <taxon>Magnoliopsida</taxon>
        <taxon>eudicotyledons</taxon>
        <taxon>Gunneridae</taxon>
        <taxon>Pentapetalae</taxon>
        <taxon>rosids</taxon>
        <taxon>fabids</taxon>
        <taxon>Rosales</taxon>
        <taxon>Rosaceae</taxon>
        <taxon>Rosoideae</taxon>
        <taxon>Rosoideae incertae sedis</taxon>
        <taxon>Rosa</taxon>
    </lineage>
</organism>
<keyword evidence="3" id="KW-1185">Reference proteome</keyword>
<protein>
    <submittedName>
        <fullName evidence="2">Uncharacterized protein</fullName>
    </submittedName>
</protein>
<gene>
    <name evidence="2" type="ORF">RchiOBHm_Chr3g0492401</name>
</gene>
<evidence type="ECO:0000313" key="2">
    <source>
        <dbReference type="EMBL" id="PRQ45529.1"/>
    </source>
</evidence>
<evidence type="ECO:0000256" key="1">
    <source>
        <dbReference type="SAM" id="Phobius"/>
    </source>
</evidence>
<dbReference type="EMBL" id="PDCK01000041">
    <property type="protein sequence ID" value="PRQ45529.1"/>
    <property type="molecule type" value="Genomic_DNA"/>
</dbReference>
<reference evidence="2 3" key="1">
    <citation type="journal article" date="2018" name="Nat. Genet.">
        <title>The Rosa genome provides new insights in the design of modern roses.</title>
        <authorList>
            <person name="Bendahmane M."/>
        </authorList>
    </citation>
    <scope>NUCLEOTIDE SEQUENCE [LARGE SCALE GENOMIC DNA]</scope>
    <source>
        <strain evidence="3">cv. Old Blush</strain>
    </source>
</reference>
<sequence length="103" mass="11603">MYSLGALQKSCRHLFLVSDSMKSLVAQEVLLLLSQVVVLSYLSFPLSLLICKFEMERFLDVTQKKRNILARLGGVLKSERLCVDTSDRSSSQLNTTHSSAFFN</sequence>
<proteinExistence type="predicted"/>
<dbReference type="AlphaFoldDB" id="A0A2P6RGH1"/>
<name>A0A2P6RGH1_ROSCH</name>
<accession>A0A2P6RGH1</accession>
<feature type="transmembrane region" description="Helical" evidence="1">
    <location>
        <begin position="29"/>
        <end position="50"/>
    </location>
</feature>
<keyword evidence="1" id="KW-0812">Transmembrane</keyword>
<evidence type="ECO:0000313" key="3">
    <source>
        <dbReference type="Proteomes" id="UP000238479"/>
    </source>
</evidence>
<keyword evidence="1" id="KW-0472">Membrane</keyword>
<dbReference type="Proteomes" id="UP000238479">
    <property type="component" value="Chromosome 3"/>
</dbReference>
<keyword evidence="1" id="KW-1133">Transmembrane helix</keyword>